<keyword evidence="5" id="KW-0539">Nucleus</keyword>
<name>A0A8J2HPM5_COTCN</name>
<evidence type="ECO:0000313" key="9">
    <source>
        <dbReference type="Proteomes" id="UP000786811"/>
    </source>
</evidence>
<dbReference type="AlphaFoldDB" id="A0A8J2HPM5"/>
<feature type="compositionally biased region" description="Acidic residues" evidence="7">
    <location>
        <begin position="264"/>
        <end position="275"/>
    </location>
</feature>
<feature type="compositionally biased region" description="Basic and acidic residues" evidence="7">
    <location>
        <begin position="246"/>
        <end position="263"/>
    </location>
</feature>
<dbReference type="OrthoDB" id="10254665at2759"/>
<gene>
    <name evidence="8" type="ORF">HICCMSTLAB_LOCUS11960</name>
</gene>
<dbReference type="EMBL" id="CAJNRD030001123">
    <property type="protein sequence ID" value="CAG5104354.1"/>
    <property type="molecule type" value="Genomic_DNA"/>
</dbReference>
<keyword evidence="9" id="KW-1185">Reference proteome</keyword>
<dbReference type="GO" id="GO:0005634">
    <property type="term" value="C:nucleus"/>
    <property type="evidence" value="ECO:0007669"/>
    <property type="project" value="UniProtKB-SubCell"/>
</dbReference>
<proteinExistence type="inferred from homology"/>
<dbReference type="Pfam" id="PF04189">
    <property type="entry name" value="Gcd10p"/>
    <property type="match status" value="1"/>
</dbReference>
<evidence type="ECO:0000256" key="2">
    <source>
        <dbReference type="ARBA" id="ARBA00008320"/>
    </source>
</evidence>
<organism evidence="8 9">
    <name type="scientific">Cotesia congregata</name>
    <name type="common">Parasitoid wasp</name>
    <name type="synonym">Apanteles congregatus</name>
    <dbReference type="NCBI Taxonomy" id="51543"/>
    <lineage>
        <taxon>Eukaryota</taxon>
        <taxon>Metazoa</taxon>
        <taxon>Ecdysozoa</taxon>
        <taxon>Arthropoda</taxon>
        <taxon>Hexapoda</taxon>
        <taxon>Insecta</taxon>
        <taxon>Pterygota</taxon>
        <taxon>Neoptera</taxon>
        <taxon>Endopterygota</taxon>
        <taxon>Hymenoptera</taxon>
        <taxon>Apocrita</taxon>
        <taxon>Ichneumonoidea</taxon>
        <taxon>Braconidae</taxon>
        <taxon>Microgastrinae</taxon>
        <taxon>Cotesia</taxon>
    </lineage>
</organism>
<feature type="region of interest" description="Disordered" evidence="7">
    <location>
        <begin position="86"/>
        <end position="107"/>
    </location>
</feature>
<accession>A0A8J2HPM5</accession>
<evidence type="ECO:0000256" key="4">
    <source>
        <dbReference type="ARBA" id="ARBA00022694"/>
    </source>
</evidence>
<evidence type="ECO:0000256" key="6">
    <source>
        <dbReference type="ARBA" id="ARBA00032319"/>
    </source>
</evidence>
<protein>
    <recommendedName>
        <fullName evidence="3">tRNA (adenine(58)-N(1))-methyltransferase non-catalytic subunit TRM6</fullName>
    </recommendedName>
    <alternativeName>
        <fullName evidence="6">tRNA(m1A58)-methyltransferase subunit TRM6</fullName>
    </alternativeName>
</protein>
<comment type="caution">
    <text evidence="8">The sequence shown here is derived from an EMBL/GenBank/DDBJ whole genome shotgun (WGS) entry which is preliminary data.</text>
</comment>
<comment type="similarity">
    <text evidence="2">Belongs to the TRM6/GCD10 family.</text>
</comment>
<dbReference type="GO" id="GO:0030488">
    <property type="term" value="P:tRNA methylation"/>
    <property type="evidence" value="ECO:0007669"/>
    <property type="project" value="InterPro"/>
</dbReference>
<sequence>MDKEVNCQETVSVGDYIIIQKQDYRKVCRITRDGTFTLGKEQVEMSGIINKPYWTTFKMIGPVSSLKNGLKTITLEVAEKAETSENIHKGLASGSDNRSINDDGTSQKLSKAEIEDLREAGKSSKEIVGYLIENSSSFSSKTEYSQEKYIKKKETKYCRYLTILKPTVGLLQEIYFRQDPGRVNCLRMDTLSQILSYCDVKSEGKYLLYDGGSCGLASAAMLSRIGANTQEELAKKYALSALRRQNSENHDVNHQAKKPRLEPEVEDDSTTTSEEEEKKLNDVIMETDIEAADELIKTAAFKKPKWFQETKEVVDCLKLSKADGLAIVAKEHPLNIVNALLPYLEVSKPFVIYHCYREPLQETYVALKSRKDVINLRLLSNFCRGYQVLPNRTHPEITTNDLGGYLLAGYLVS</sequence>
<dbReference type="Proteomes" id="UP000786811">
    <property type="component" value="Unassembled WGS sequence"/>
</dbReference>
<dbReference type="InterPro" id="IPR017423">
    <property type="entry name" value="TRM6"/>
</dbReference>
<reference evidence="8" key="1">
    <citation type="submission" date="2021-04" db="EMBL/GenBank/DDBJ databases">
        <authorList>
            <person name="Chebbi M.A.C M."/>
        </authorList>
    </citation>
    <scope>NUCLEOTIDE SEQUENCE</scope>
</reference>
<keyword evidence="4" id="KW-0819">tRNA processing</keyword>
<dbReference type="PANTHER" id="PTHR12945:SF0">
    <property type="entry name" value="TRNA (ADENINE(58)-N(1))-METHYLTRANSFERASE NON-CATALYTIC SUBUNIT TRM6"/>
    <property type="match status" value="1"/>
</dbReference>
<evidence type="ECO:0000256" key="5">
    <source>
        <dbReference type="ARBA" id="ARBA00023242"/>
    </source>
</evidence>
<dbReference type="GO" id="GO:0031515">
    <property type="term" value="C:tRNA (m1A) methyltransferase complex"/>
    <property type="evidence" value="ECO:0007669"/>
    <property type="project" value="InterPro"/>
</dbReference>
<feature type="compositionally biased region" description="Polar residues" evidence="7">
    <location>
        <begin position="94"/>
        <end position="107"/>
    </location>
</feature>
<evidence type="ECO:0000256" key="3">
    <source>
        <dbReference type="ARBA" id="ARBA00021704"/>
    </source>
</evidence>
<feature type="region of interest" description="Disordered" evidence="7">
    <location>
        <begin position="246"/>
        <end position="278"/>
    </location>
</feature>
<evidence type="ECO:0000256" key="1">
    <source>
        <dbReference type="ARBA" id="ARBA00004123"/>
    </source>
</evidence>
<comment type="subcellular location">
    <subcellularLocation>
        <location evidence="1">Nucleus</location>
    </subcellularLocation>
</comment>
<evidence type="ECO:0000256" key="7">
    <source>
        <dbReference type="SAM" id="MobiDB-lite"/>
    </source>
</evidence>
<dbReference type="PANTHER" id="PTHR12945">
    <property type="entry name" value="TRANSLATION INITIATION FACTOR EIF3-RELATED"/>
    <property type="match status" value="1"/>
</dbReference>
<evidence type="ECO:0000313" key="8">
    <source>
        <dbReference type="EMBL" id="CAG5104354.1"/>
    </source>
</evidence>